<dbReference type="NCBIfam" id="TIGR04056">
    <property type="entry name" value="OMP_RagA_SusC"/>
    <property type="match status" value="1"/>
</dbReference>
<gene>
    <name evidence="10" type="ORF">OM075_05240</name>
</gene>
<evidence type="ECO:0000313" key="10">
    <source>
        <dbReference type="EMBL" id="MCW3785859.1"/>
    </source>
</evidence>
<evidence type="ECO:0000313" key="11">
    <source>
        <dbReference type="Proteomes" id="UP001209229"/>
    </source>
</evidence>
<keyword evidence="8" id="KW-0732">Signal</keyword>
<keyword evidence="11" id="KW-1185">Reference proteome</keyword>
<accession>A0AAE3M2Z1</accession>
<evidence type="ECO:0000256" key="5">
    <source>
        <dbReference type="ARBA" id="ARBA00023136"/>
    </source>
</evidence>
<evidence type="ECO:0000256" key="4">
    <source>
        <dbReference type="ARBA" id="ARBA00022692"/>
    </source>
</evidence>
<feature type="chain" id="PRO_5042200299" evidence="8">
    <location>
        <begin position="23"/>
        <end position="1072"/>
    </location>
</feature>
<keyword evidence="2 7" id="KW-0813">Transport</keyword>
<comment type="caution">
    <text evidence="10">The sequence shown here is derived from an EMBL/GenBank/DDBJ whole genome shotgun (WGS) entry which is preliminary data.</text>
</comment>
<dbReference type="SUPFAM" id="SSF49464">
    <property type="entry name" value="Carboxypeptidase regulatory domain-like"/>
    <property type="match status" value="1"/>
</dbReference>
<sequence>MKKDLRYFWVLFFLAFSLQIFAQEKIVTGKVVDENGAPLPGVTVLVEGTQNGTITDIDGKYSLKYNSDGDVLVFTFIGFSTQKVSVSGRTVVDVQLEPDMVSLDEVVAVGYGTMKKSDLSGASVSLSADNLKGAGIANVDQALKGRAAGVTAVSTSGQPGGAVSIRVRGQSTVNADAEPLYVIDGVPMTNNTSSGHSLGLGDALGNSPTTGVSPLSKINPSDIVSMEILKDASATAIYGSMGANGVIIITTKRGKKGDAKFEYDGSYGVQRQATRIDIMNLKEFAEFSNSVAAETNGRDERAEYMDPSLLGHGTDWQDAIFQFAPVQQHQISTSGGSEKLKYYVSGGYLNQEGTIIGTEFERFSFRTNLDAELKKWLKMGVNVNYSQTDERLGLADSEAGIIRIALQTTPDRPIYDMDGNYATIFREGQTSQPNAIGMALDDDNFLNKTAFGSTVFFDATLLEGLVFHTEGTLNLDYSTAEVFRPKITYGNWERSINSMKSQNNKNTFWQVKNYLTYSKSFGKHSGTAMIGQDMFESSWEYQSVYNTNLPSNSIQNPALGDGTPQISYGFGSMSNLSFFGRLTYNYDNRYMLTYTYRRDGSSNFGPENRWAGFNSFAASWRLSNEPFMAWAQTVIPNAKLRLGWGQVGNQNIGGYLWGASISKMETGLGAGYRQSNIANPYIQWEKQEQYNVGLDLSILDIADVVVELYDKTSSDMLMDLQLPSYMGTRGNASSALAAPWGNYGEINNRGMEITLTTHNAKGAFNWDTQFQISFNKNKLVSLDGTPSAHIEGYGQWSDVVSLTEVGDPLFNFYGYKTDGIYQDLEDLQTSAKPTAYPSDGESFVYGSTTYVGDLKFKDISGPNGTPDGIIDSYDRTKIGSPMPDFTFGLNNTFSYKNFDLSIFINGSYGNDVMNYTAISLSNMRSTWTNQLDIVKQRARLGAIDGTIEYPNGNWWEDVNNVKVTNSNTKIPRAVTTDPNDNDRISDRYIEDGSFIRIKNITLGYTFPKQLIQKIHLSNLRMYASVENLATFTDYTGFDPEVGASTQSANVFGLDNGRYPSPQVFTFGLNVSF</sequence>
<evidence type="ECO:0000256" key="6">
    <source>
        <dbReference type="ARBA" id="ARBA00023237"/>
    </source>
</evidence>
<dbReference type="GO" id="GO:0009279">
    <property type="term" value="C:cell outer membrane"/>
    <property type="evidence" value="ECO:0007669"/>
    <property type="project" value="UniProtKB-SubCell"/>
</dbReference>
<dbReference type="AlphaFoldDB" id="A0AAE3M2Z1"/>
<dbReference type="PROSITE" id="PS52016">
    <property type="entry name" value="TONB_DEPENDENT_REC_3"/>
    <property type="match status" value="1"/>
</dbReference>
<dbReference type="InterPro" id="IPR036942">
    <property type="entry name" value="Beta-barrel_TonB_sf"/>
</dbReference>
<keyword evidence="6 7" id="KW-0998">Cell outer membrane</keyword>
<evidence type="ECO:0000256" key="8">
    <source>
        <dbReference type="SAM" id="SignalP"/>
    </source>
</evidence>
<evidence type="ECO:0000256" key="3">
    <source>
        <dbReference type="ARBA" id="ARBA00022452"/>
    </source>
</evidence>
<evidence type="ECO:0000256" key="7">
    <source>
        <dbReference type="PROSITE-ProRule" id="PRU01360"/>
    </source>
</evidence>
<keyword evidence="3 7" id="KW-1134">Transmembrane beta strand</keyword>
<dbReference type="Gene3D" id="2.60.40.1120">
    <property type="entry name" value="Carboxypeptidase-like, regulatory domain"/>
    <property type="match status" value="1"/>
</dbReference>
<dbReference type="InterPro" id="IPR039426">
    <property type="entry name" value="TonB-dep_rcpt-like"/>
</dbReference>
<keyword evidence="4 7" id="KW-0812">Transmembrane</keyword>
<dbReference type="Gene3D" id="2.40.170.20">
    <property type="entry name" value="TonB-dependent receptor, beta-barrel domain"/>
    <property type="match status" value="1"/>
</dbReference>
<dbReference type="NCBIfam" id="TIGR04057">
    <property type="entry name" value="SusC_RagA_signa"/>
    <property type="match status" value="1"/>
</dbReference>
<organism evidence="10 11">
    <name type="scientific">Plebeiibacterium sediminum</name>
    <dbReference type="NCBI Taxonomy" id="2992112"/>
    <lineage>
        <taxon>Bacteria</taxon>
        <taxon>Pseudomonadati</taxon>
        <taxon>Bacteroidota</taxon>
        <taxon>Bacteroidia</taxon>
        <taxon>Marinilabiliales</taxon>
        <taxon>Marinilabiliaceae</taxon>
        <taxon>Plebeiibacterium</taxon>
    </lineage>
</organism>
<dbReference type="FunFam" id="2.60.40.1120:FF:000003">
    <property type="entry name" value="Outer membrane protein Omp121"/>
    <property type="match status" value="1"/>
</dbReference>
<keyword evidence="5 7" id="KW-0472">Membrane</keyword>
<dbReference type="InterPro" id="IPR012910">
    <property type="entry name" value="Plug_dom"/>
</dbReference>
<dbReference type="RefSeq" id="WP_301189430.1">
    <property type="nucleotide sequence ID" value="NZ_JAPDPJ010000007.1"/>
</dbReference>
<dbReference type="Proteomes" id="UP001209229">
    <property type="component" value="Unassembled WGS sequence"/>
</dbReference>
<evidence type="ECO:0000256" key="2">
    <source>
        <dbReference type="ARBA" id="ARBA00022448"/>
    </source>
</evidence>
<comment type="similarity">
    <text evidence="7">Belongs to the TonB-dependent receptor family.</text>
</comment>
<keyword evidence="10" id="KW-0675">Receptor</keyword>
<feature type="signal peptide" evidence="8">
    <location>
        <begin position="1"/>
        <end position="22"/>
    </location>
</feature>
<reference evidence="10" key="1">
    <citation type="submission" date="2022-10" db="EMBL/GenBank/DDBJ databases">
        <authorList>
            <person name="Yu W.X."/>
        </authorList>
    </citation>
    <scope>NUCLEOTIDE SEQUENCE</scope>
    <source>
        <strain evidence="10">AAT</strain>
    </source>
</reference>
<dbReference type="Pfam" id="PF07715">
    <property type="entry name" value="Plug"/>
    <property type="match status" value="1"/>
</dbReference>
<dbReference type="InterPro" id="IPR037066">
    <property type="entry name" value="Plug_dom_sf"/>
</dbReference>
<comment type="subcellular location">
    <subcellularLocation>
        <location evidence="1 7">Cell outer membrane</location>
        <topology evidence="1 7">Multi-pass membrane protein</topology>
    </subcellularLocation>
</comment>
<feature type="domain" description="TonB-dependent receptor plug" evidence="9">
    <location>
        <begin position="116"/>
        <end position="246"/>
    </location>
</feature>
<dbReference type="Gene3D" id="2.170.130.10">
    <property type="entry name" value="TonB-dependent receptor, plug domain"/>
    <property type="match status" value="1"/>
</dbReference>
<dbReference type="SUPFAM" id="SSF56935">
    <property type="entry name" value="Porins"/>
    <property type="match status" value="1"/>
</dbReference>
<dbReference type="InterPro" id="IPR008969">
    <property type="entry name" value="CarboxyPept-like_regulatory"/>
</dbReference>
<proteinExistence type="inferred from homology"/>
<dbReference type="Pfam" id="PF13715">
    <property type="entry name" value="CarbopepD_reg_2"/>
    <property type="match status" value="1"/>
</dbReference>
<evidence type="ECO:0000256" key="1">
    <source>
        <dbReference type="ARBA" id="ARBA00004571"/>
    </source>
</evidence>
<dbReference type="InterPro" id="IPR023996">
    <property type="entry name" value="TonB-dep_OMP_SusC/RagA"/>
</dbReference>
<dbReference type="InterPro" id="IPR023997">
    <property type="entry name" value="TonB-dep_OMP_SusC/RagA_CS"/>
</dbReference>
<protein>
    <submittedName>
        <fullName evidence="10">TonB-dependent receptor</fullName>
    </submittedName>
</protein>
<dbReference type="EMBL" id="JAPDPJ010000007">
    <property type="protein sequence ID" value="MCW3785859.1"/>
    <property type="molecule type" value="Genomic_DNA"/>
</dbReference>
<name>A0AAE3M2Z1_9BACT</name>
<evidence type="ECO:0000259" key="9">
    <source>
        <dbReference type="Pfam" id="PF07715"/>
    </source>
</evidence>